<organism evidence="2 3">
    <name type="scientific">Rhizophagus irregularis (strain DAOM 197198w)</name>
    <name type="common">Glomus intraradices</name>
    <dbReference type="NCBI Taxonomy" id="1432141"/>
    <lineage>
        <taxon>Eukaryota</taxon>
        <taxon>Fungi</taxon>
        <taxon>Fungi incertae sedis</taxon>
        <taxon>Mucoromycota</taxon>
        <taxon>Glomeromycotina</taxon>
        <taxon>Glomeromycetes</taxon>
        <taxon>Glomerales</taxon>
        <taxon>Glomeraceae</taxon>
        <taxon>Rhizophagus</taxon>
    </lineage>
</organism>
<dbReference type="Proteomes" id="UP000022910">
    <property type="component" value="Unassembled WGS sequence"/>
</dbReference>
<dbReference type="GO" id="GO:0000445">
    <property type="term" value="C:THO complex part of transcription export complex"/>
    <property type="evidence" value="ECO:0007669"/>
    <property type="project" value="TreeGrafter"/>
</dbReference>
<name>A0A015I9W5_RHIIW</name>
<evidence type="ECO:0000256" key="1">
    <source>
        <dbReference type="SAM" id="MobiDB-lite"/>
    </source>
</evidence>
<dbReference type="OrthoDB" id="9402762at2759"/>
<dbReference type="InterPro" id="IPR021861">
    <property type="entry name" value="THO_THOC1"/>
</dbReference>
<dbReference type="PANTHER" id="PTHR13265">
    <property type="entry name" value="THO COMPLEX SUBUNIT 1"/>
    <property type="match status" value="1"/>
</dbReference>
<dbReference type="HOGENOM" id="CLU_408340_0_0_1"/>
<proteinExistence type="predicted"/>
<comment type="caution">
    <text evidence="2">The sequence shown here is derived from an EMBL/GenBank/DDBJ whole genome shotgun (WGS) entry which is preliminary data.</text>
</comment>
<feature type="compositionally biased region" description="Basic and acidic residues" evidence="1">
    <location>
        <begin position="613"/>
        <end position="671"/>
    </location>
</feature>
<dbReference type="Pfam" id="PF11957">
    <property type="entry name" value="efThoc1"/>
    <property type="match status" value="1"/>
</dbReference>
<gene>
    <name evidence="2" type="ORF">RirG_269510</name>
</gene>
<reference evidence="2 3" key="1">
    <citation type="submission" date="2014-02" db="EMBL/GenBank/DDBJ databases">
        <title>Single nucleus genome sequencing reveals high similarity among nuclei of an endomycorrhizal fungus.</title>
        <authorList>
            <person name="Lin K."/>
            <person name="Geurts R."/>
            <person name="Zhang Z."/>
            <person name="Limpens E."/>
            <person name="Saunders D.G."/>
            <person name="Mu D."/>
            <person name="Pang E."/>
            <person name="Cao H."/>
            <person name="Cha H."/>
            <person name="Lin T."/>
            <person name="Zhou Q."/>
            <person name="Shang Y."/>
            <person name="Li Y."/>
            <person name="Ivanov S."/>
            <person name="Sharma T."/>
            <person name="Velzen R.V."/>
            <person name="Ruijter N.D."/>
            <person name="Aanen D.K."/>
            <person name="Win J."/>
            <person name="Kamoun S."/>
            <person name="Bisseling T."/>
            <person name="Huang S."/>
        </authorList>
    </citation>
    <scope>NUCLEOTIDE SEQUENCE [LARGE SCALE GENOMIC DNA]</scope>
    <source>
        <strain evidence="3">DAOM197198w</strain>
    </source>
</reference>
<dbReference type="STRING" id="1432141.A0A015I9W5"/>
<dbReference type="GO" id="GO:0006406">
    <property type="term" value="P:mRNA export from nucleus"/>
    <property type="evidence" value="ECO:0007669"/>
    <property type="project" value="TreeGrafter"/>
</dbReference>
<evidence type="ECO:0000313" key="2">
    <source>
        <dbReference type="EMBL" id="EXX50575.1"/>
    </source>
</evidence>
<dbReference type="EMBL" id="JEMT01029885">
    <property type="protein sequence ID" value="EXX50575.1"/>
    <property type="molecule type" value="Genomic_DNA"/>
</dbReference>
<protein>
    <recommendedName>
        <fullName evidence="4">THO complex subunit 1</fullName>
    </recommendedName>
</protein>
<evidence type="ECO:0008006" key="4">
    <source>
        <dbReference type="Google" id="ProtNLM"/>
    </source>
</evidence>
<feature type="region of interest" description="Disordered" evidence="1">
    <location>
        <begin position="596"/>
        <end position="676"/>
    </location>
</feature>
<dbReference type="AlphaFoldDB" id="A0A015I9W5"/>
<sequence length="683" mass="79137">MATFDELSSKIEQVVFKCLSDSQEETEDNIRNLLAPLVNNKETLELRKLTLEHVIKKIAMRYSALQPKELIPNAFKLLDLVLRCHEVDKELCEPTLTLTVLEELLETQPMEVCETLYQFLETNKQRLLVDLKPTQGKGLVLLRLSNELIRRASKSNHNAFRGRVLIFLSNSYALGERSGVNVRGECNVENVTSYNASQEGEKAEFYKTFWNLQTYFNNPPKIFDGNNLNVVLEKMDIVLSQFSEIVTNEKEKAVVENKVNSMEIDGDGDILMSKNGNNYNISTKRKHNETEDSLEETISSSKDYVKYFPKYLTSYALFDKEISDPNFRRIVLFQFLIILQYFTGFYAEERARIEETRAKYNNANAVQLPNFTITEQQQKIIQETWNRIIKLSTLEGSKFTTTLLHILNMEKRWNHWKFGQNCESVAKKFIEKLSDDDRQPKPLSKFDAAREKRMKLCKNLEPMKWKMGTPHLTKLWTNTMKVSDDNILSDSTRKRTAPTFQEVYQKIKDDGYPPENGMTFDENDYDEFSKEEKEKGWMQKWFALRAARDNYLLHFNKPAKKDAKELKDPKVASALKEAEDSKDEIAVLNILITENPTCSSGTSSKKQPLADPDNTHDHKNGVNEQKNSEYKNGEYKNGDHNNPHVEQKNGEQKNGEQKNGEQKNGDTKNDDNNTYLIYRFLAK</sequence>
<feature type="compositionally biased region" description="Polar residues" evidence="1">
    <location>
        <begin position="596"/>
        <end position="606"/>
    </location>
</feature>
<keyword evidence="3" id="KW-1185">Reference proteome</keyword>
<evidence type="ECO:0000313" key="3">
    <source>
        <dbReference type="Proteomes" id="UP000022910"/>
    </source>
</evidence>
<accession>A0A015I9W5</accession>
<dbReference type="PANTHER" id="PTHR13265:SF0">
    <property type="entry name" value="HPR1"/>
    <property type="match status" value="1"/>
</dbReference>